<proteinExistence type="predicted"/>
<sequence length="84" mass="9375">MPAGKGIFSSELSAAWENHEHAFTDEDWYQPGDALPYFEEVTLPEKLDITRQYASTLAIVRAGAGLLSLKDKLIKAGHTNREKE</sequence>
<evidence type="ECO:0000313" key="2">
    <source>
        <dbReference type="Proteomes" id="UP000031449"/>
    </source>
</evidence>
<accession>A0A0B5AM59</accession>
<dbReference type="STRING" id="1508404.JMA_03310"/>
<dbReference type="KEGG" id="jeo:JMA_03310"/>
<name>A0A0B5AM59_9BACL</name>
<reference evidence="1 2" key="1">
    <citation type="submission" date="2014-08" db="EMBL/GenBank/DDBJ databases">
        <title>Complete genome of a marine bacteria Jeotgalibacillus malaysiensis.</title>
        <authorList>
            <person name="Yaakop A.S."/>
            <person name="Chan K.-G."/>
            <person name="Goh K.M."/>
        </authorList>
    </citation>
    <scope>NUCLEOTIDE SEQUENCE [LARGE SCALE GENOMIC DNA]</scope>
    <source>
        <strain evidence="1 2">D5</strain>
    </source>
</reference>
<organism evidence="1 2">
    <name type="scientific">Jeotgalibacillus malaysiensis</name>
    <dbReference type="NCBI Taxonomy" id="1508404"/>
    <lineage>
        <taxon>Bacteria</taxon>
        <taxon>Bacillati</taxon>
        <taxon>Bacillota</taxon>
        <taxon>Bacilli</taxon>
        <taxon>Bacillales</taxon>
        <taxon>Caryophanaceae</taxon>
        <taxon>Jeotgalibacillus</taxon>
    </lineage>
</organism>
<dbReference type="Proteomes" id="UP000031449">
    <property type="component" value="Chromosome"/>
</dbReference>
<protein>
    <submittedName>
        <fullName evidence="1">Uncharacterized protein</fullName>
    </submittedName>
</protein>
<keyword evidence="2" id="KW-1185">Reference proteome</keyword>
<dbReference type="HOGENOM" id="CLU_2523111_0_0_9"/>
<dbReference type="AlphaFoldDB" id="A0A0B5AM59"/>
<dbReference type="BioCyc" id="JESP1508404:G14D9-9548-MONOMER"/>
<dbReference type="EMBL" id="CP009416">
    <property type="protein sequence ID" value="AJD89648.1"/>
    <property type="molecule type" value="Genomic_DNA"/>
</dbReference>
<gene>
    <name evidence="1" type="ORF">JMA_03310</name>
</gene>
<evidence type="ECO:0000313" key="1">
    <source>
        <dbReference type="EMBL" id="AJD89648.1"/>
    </source>
</evidence>